<dbReference type="RefSeq" id="WP_281902429.1">
    <property type="nucleotide sequence ID" value="NZ_BSDI01000044.1"/>
</dbReference>
<protein>
    <recommendedName>
        <fullName evidence="4">Lipoprotein</fullName>
    </recommendedName>
</protein>
<proteinExistence type="predicted"/>
<gene>
    <name evidence="2" type="ORF">Pa4123_66940</name>
</gene>
<dbReference type="PANTHER" id="PTHR39335">
    <property type="entry name" value="BLL4220 PROTEIN"/>
    <property type="match status" value="1"/>
</dbReference>
<dbReference type="Proteomes" id="UP001144280">
    <property type="component" value="Unassembled WGS sequence"/>
</dbReference>
<keyword evidence="3" id="KW-1185">Reference proteome</keyword>
<feature type="signal peptide" evidence="1">
    <location>
        <begin position="1"/>
        <end position="22"/>
    </location>
</feature>
<reference evidence="2" key="1">
    <citation type="submission" date="2022-12" db="EMBL/GenBank/DDBJ databases">
        <title>New Phytohabitans aurantiacus sp. RD004123 nov., an actinomycete isolated from soil.</title>
        <authorList>
            <person name="Triningsih D.W."/>
            <person name="Harunari E."/>
            <person name="Igarashi Y."/>
        </authorList>
    </citation>
    <scope>NUCLEOTIDE SEQUENCE</scope>
    <source>
        <strain evidence="2">RD004123</strain>
    </source>
</reference>
<dbReference type="PROSITE" id="PS51257">
    <property type="entry name" value="PROKAR_LIPOPROTEIN"/>
    <property type="match status" value="1"/>
</dbReference>
<comment type="caution">
    <text evidence="2">The sequence shown here is derived from an EMBL/GenBank/DDBJ whole genome shotgun (WGS) entry which is preliminary data.</text>
</comment>
<keyword evidence="1" id="KW-0732">Signal</keyword>
<accession>A0ABQ5R4D5</accession>
<feature type="chain" id="PRO_5046537311" description="Lipoprotein" evidence="1">
    <location>
        <begin position="23"/>
        <end position="297"/>
    </location>
</feature>
<evidence type="ECO:0000256" key="1">
    <source>
        <dbReference type="SAM" id="SignalP"/>
    </source>
</evidence>
<evidence type="ECO:0000313" key="3">
    <source>
        <dbReference type="Proteomes" id="UP001144280"/>
    </source>
</evidence>
<evidence type="ECO:0000313" key="2">
    <source>
        <dbReference type="EMBL" id="GLI01418.1"/>
    </source>
</evidence>
<dbReference type="Pfam" id="PF03640">
    <property type="entry name" value="Lipoprotein_15"/>
    <property type="match status" value="4"/>
</dbReference>
<sequence>MSTRPLIVLIVAAALAGCGAPAARSVPDVTGPATGPASGAGGSAPLVLRVAELDGFSPIVISGDGRTVYRFDRDSTDPPASECWTMCLKTWEPVLAPDGFRVETGIEPQMVGTVTRLDGGKQLTLDGWPMYHFRKDVRLGQTAGHGAGNVWFAIGPRGGKAEQAAAPAKPGTSGRPQVLRVAYLDRFSPVVINGTGRTVYRYDRDRTNPPKSACTGECLERWEPVLAPDGVQIDATLDASLVGVITRPGGAQQLTLDSRPLYYFRTDRKLGQTAGHGVGDDWFAVSPDGSRAKRVAS</sequence>
<organism evidence="2 3">
    <name type="scientific">Phytohabitans aurantiacus</name>
    <dbReference type="NCBI Taxonomy" id="3016789"/>
    <lineage>
        <taxon>Bacteria</taxon>
        <taxon>Bacillati</taxon>
        <taxon>Actinomycetota</taxon>
        <taxon>Actinomycetes</taxon>
        <taxon>Micromonosporales</taxon>
        <taxon>Micromonosporaceae</taxon>
    </lineage>
</organism>
<name>A0ABQ5R4D5_9ACTN</name>
<dbReference type="EMBL" id="BSDI01000044">
    <property type="protein sequence ID" value="GLI01418.1"/>
    <property type="molecule type" value="Genomic_DNA"/>
</dbReference>
<evidence type="ECO:0008006" key="4">
    <source>
        <dbReference type="Google" id="ProtNLM"/>
    </source>
</evidence>
<dbReference type="InterPro" id="IPR005297">
    <property type="entry name" value="Lipoprotein_repeat"/>
</dbReference>
<dbReference type="PANTHER" id="PTHR39335:SF1">
    <property type="entry name" value="BLL4220 PROTEIN"/>
    <property type="match status" value="1"/>
</dbReference>